<name>A0ABP9ALF6_9GAMM</name>
<dbReference type="Proteomes" id="UP001499959">
    <property type="component" value="Unassembled WGS sequence"/>
</dbReference>
<gene>
    <name evidence="3" type="ORF">GCM10023307_03470</name>
</gene>
<dbReference type="Pfam" id="PF01266">
    <property type="entry name" value="DAO"/>
    <property type="match status" value="1"/>
</dbReference>
<dbReference type="PANTHER" id="PTHR13847">
    <property type="entry name" value="SARCOSINE DEHYDROGENASE-RELATED"/>
    <property type="match status" value="1"/>
</dbReference>
<dbReference type="PANTHER" id="PTHR13847:SF281">
    <property type="entry name" value="FAD DEPENDENT OXIDOREDUCTASE DOMAIN-CONTAINING PROTEIN"/>
    <property type="match status" value="1"/>
</dbReference>
<keyword evidence="4" id="KW-1185">Reference proteome</keyword>
<organism evidence="3 4">
    <name type="scientific">Lysobacter hankyongensis</name>
    <dbReference type="NCBI Taxonomy" id="1176535"/>
    <lineage>
        <taxon>Bacteria</taxon>
        <taxon>Pseudomonadati</taxon>
        <taxon>Pseudomonadota</taxon>
        <taxon>Gammaproteobacteria</taxon>
        <taxon>Lysobacterales</taxon>
        <taxon>Lysobacteraceae</taxon>
        <taxon>Lysobacter</taxon>
    </lineage>
</organism>
<dbReference type="InterPro" id="IPR036188">
    <property type="entry name" value="FAD/NAD-bd_sf"/>
</dbReference>
<evidence type="ECO:0000313" key="3">
    <source>
        <dbReference type="EMBL" id="GAA4782263.1"/>
    </source>
</evidence>
<protein>
    <submittedName>
        <fullName evidence="3">FAD-binding oxidoreductase</fullName>
    </submittedName>
</protein>
<dbReference type="Gene3D" id="3.50.50.60">
    <property type="entry name" value="FAD/NAD(P)-binding domain"/>
    <property type="match status" value="1"/>
</dbReference>
<feature type="domain" description="FAD dependent oxidoreductase" evidence="2">
    <location>
        <begin position="4"/>
        <end position="369"/>
    </location>
</feature>
<keyword evidence="1" id="KW-0560">Oxidoreductase</keyword>
<evidence type="ECO:0000313" key="4">
    <source>
        <dbReference type="Proteomes" id="UP001499959"/>
    </source>
</evidence>
<evidence type="ECO:0000256" key="1">
    <source>
        <dbReference type="ARBA" id="ARBA00023002"/>
    </source>
</evidence>
<dbReference type="SUPFAM" id="SSF51905">
    <property type="entry name" value="FAD/NAD(P)-binding domain"/>
    <property type="match status" value="1"/>
</dbReference>
<evidence type="ECO:0000259" key="2">
    <source>
        <dbReference type="Pfam" id="PF01266"/>
    </source>
</evidence>
<dbReference type="Gene3D" id="3.30.9.10">
    <property type="entry name" value="D-Amino Acid Oxidase, subunit A, domain 2"/>
    <property type="match status" value="1"/>
</dbReference>
<dbReference type="InterPro" id="IPR006076">
    <property type="entry name" value="FAD-dep_OxRdtase"/>
</dbReference>
<comment type="caution">
    <text evidence="3">The sequence shown here is derived from an EMBL/GenBank/DDBJ whole genome shotgun (WGS) entry which is preliminary data.</text>
</comment>
<dbReference type="EMBL" id="BAABJE010000001">
    <property type="protein sequence ID" value="GAA4782263.1"/>
    <property type="molecule type" value="Genomic_DNA"/>
</dbReference>
<accession>A0ABP9ALF6</accession>
<reference evidence="4" key="1">
    <citation type="journal article" date="2019" name="Int. J. Syst. Evol. Microbiol.">
        <title>The Global Catalogue of Microorganisms (GCM) 10K type strain sequencing project: providing services to taxonomists for standard genome sequencing and annotation.</title>
        <authorList>
            <consortium name="The Broad Institute Genomics Platform"/>
            <consortium name="The Broad Institute Genome Sequencing Center for Infectious Disease"/>
            <person name="Wu L."/>
            <person name="Ma J."/>
        </authorList>
    </citation>
    <scope>NUCLEOTIDE SEQUENCE [LARGE SCALE GENOMIC DNA]</scope>
    <source>
        <strain evidence="4">JCM 18204</strain>
    </source>
</reference>
<proteinExistence type="predicted"/>
<sequence length="423" mass="45929">MDADVAIVGGGLTGLLTAYRLSRLPSPPRVVVLEADGPIGAGASARSAGMLLPRPHHALVPRFGEARVRASYEHARRARDEIAAIAADAGIDCELRDTSFLSVAIAPAHLDRLREIERAYGHYGMRCELHDRDAIRAIVAGRDFIGGLEQHGVATMNPARLVEGLKRALVDAGVAVHENTRVLSIEESGGRIRARAPQGEIVARWLVLATNAFAGAPEYTIDGVPGPGLPQPLVQKSFAMVTAPIPDAVFDSIGWRGHQCVSDMRNIGIYARRVHDRLFVGGRMRFAQGLAASADLDAALHRIRADLAHSFPELAAFATDHAWFGPIALTPDDIPVIGRLGSDRRIVYAHGYSGLGLALSTLCSRIVADTVNDDARRWEDLVYVRAGESPEWESRTLRAIRQRWRYARNAKKDRIELATTAPA</sequence>